<dbReference type="EMBL" id="ADBL01000285">
    <property type="status" value="NOT_ANNOTATED_CDS"/>
    <property type="molecule type" value="Genomic_DNA"/>
</dbReference>
<keyword evidence="6" id="KW-0378">Hydrolase</keyword>
<keyword evidence="18" id="KW-1185">Reference proteome</keyword>
<evidence type="ECO:0000256" key="12">
    <source>
        <dbReference type="SAM" id="Coils"/>
    </source>
</evidence>
<evidence type="ECO:0000259" key="14">
    <source>
        <dbReference type="SMART" id="SM00382"/>
    </source>
</evidence>
<evidence type="ECO:0000313" key="17">
    <source>
        <dbReference type="EnsemblFungi" id="MAPG_01221T0"/>
    </source>
</evidence>
<evidence type="ECO:0000256" key="8">
    <source>
        <dbReference type="ARBA" id="ARBA00022989"/>
    </source>
</evidence>
<feature type="coiled-coil region" evidence="12">
    <location>
        <begin position="578"/>
        <end position="605"/>
    </location>
</feature>
<keyword evidence="8" id="KW-1133">Transmembrane helix</keyword>
<evidence type="ECO:0000256" key="11">
    <source>
        <dbReference type="ARBA" id="ARBA00048778"/>
    </source>
</evidence>
<dbReference type="AlphaFoldDB" id="A0A0C4DN47"/>
<dbReference type="InterPro" id="IPR050747">
    <property type="entry name" value="Mitochondrial_chaperone_BCS1"/>
</dbReference>
<dbReference type="InterPro" id="IPR003593">
    <property type="entry name" value="AAA+_ATPase"/>
</dbReference>
<comment type="catalytic activity">
    <reaction evidence="11">
        <text>ATP + H2O = ADP + phosphate + H(+)</text>
        <dbReference type="Rhea" id="RHEA:13065"/>
        <dbReference type="ChEBI" id="CHEBI:15377"/>
        <dbReference type="ChEBI" id="CHEBI:15378"/>
        <dbReference type="ChEBI" id="CHEBI:30616"/>
        <dbReference type="ChEBI" id="CHEBI:43474"/>
        <dbReference type="ChEBI" id="CHEBI:456216"/>
    </reaction>
    <physiologicalReaction direction="left-to-right" evidence="11">
        <dbReference type="Rhea" id="RHEA:13066"/>
    </physiologicalReaction>
</comment>
<keyword evidence="7" id="KW-0067">ATP-binding</keyword>
<dbReference type="OMA" id="AKGMFER"/>
<dbReference type="Pfam" id="PF00004">
    <property type="entry name" value="AAA"/>
    <property type="match status" value="1"/>
</dbReference>
<feature type="compositionally biased region" description="Polar residues" evidence="13">
    <location>
        <begin position="678"/>
        <end position="707"/>
    </location>
</feature>
<evidence type="ECO:0000256" key="7">
    <source>
        <dbReference type="ARBA" id="ARBA00022840"/>
    </source>
</evidence>
<reference evidence="16" key="3">
    <citation type="submission" date="2011-03" db="EMBL/GenBank/DDBJ databases">
        <title>Annotation of Magnaporthe poae ATCC 64411.</title>
        <authorList>
            <person name="Ma L.-J."/>
            <person name="Dead R."/>
            <person name="Young S.K."/>
            <person name="Zeng Q."/>
            <person name="Gargeya S."/>
            <person name="Fitzgerald M."/>
            <person name="Haas B."/>
            <person name="Abouelleil A."/>
            <person name="Alvarado L."/>
            <person name="Arachchi H.M."/>
            <person name="Berlin A."/>
            <person name="Brown A."/>
            <person name="Chapman S.B."/>
            <person name="Chen Z."/>
            <person name="Dunbar C."/>
            <person name="Freedman E."/>
            <person name="Gearin G."/>
            <person name="Gellesch M."/>
            <person name="Goldberg J."/>
            <person name="Griggs A."/>
            <person name="Gujja S."/>
            <person name="Heiman D."/>
            <person name="Howarth C."/>
            <person name="Larson L."/>
            <person name="Lui A."/>
            <person name="MacDonald P.J.P."/>
            <person name="Mehta T."/>
            <person name="Montmayeur A."/>
            <person name="Murphy C."/>
            <person name="Neiman D."/>
            <person name="Pearson M."/>
            <person name="Priest M."/>
            <person name="Roberts A."/>
            <person name="Saif S."/>
            <person name="Shea T."/>
            <person name="Shenoy N."/>
            <person name="Sisk P."/>
            <person name="Stolte C."/>
            <person name="Sykes S."/>
            <person name="Yandava C."/>
            <person name="Wortman J."/>
            <person name="Nusbaum C."/>
            <person name="Birren B."/>
        </authorList>
    </citation>
    <scope>NUCLEOTIDE SEQUENCE</scope>
    <source>
        <strain evidence="16">ATCC 64411</strain>
    </source>
</reference>
<dbReference type="GO" id="GO:0005524">
    <property type="term" value="F:ATP binding"/>
    <property type="evidence" value="ECO:0007669"/>
    <property type="project" value="UniProtKB-KW"/>
</dbReference>
<evidence type="ECO:0000256" key="9">
    <source>
        <dbReference type="ARBA" id="ARBA00023128"/>
    </source>
</evidence>
<evidence type="ECO:0000313" key="16">
    <source>
        <dbReference type="EMBL" id="KLU82144.1"/>
    </source>
</evidence>
<evidence type="ECO:0008006" key="19">
    <source>
        <dbReference type="Google" id="ProtNLM"/>
    </source>
</evidence>
<protein>
    <recommendedName>
        <fullName evidence="19">Mitochondrial chaperone BCS1</fullName>
    </recommendedName>
</protein>
<dbReference type="Proteomes" id="UP000011715">
    <property type="component" value="Unassembled WGS sequence"/>
</dbReference>
<feature type="region of interest" description="Disordered" evidence="13">
    <location>
        <begin position="457"/>
        <end position="504"/>
    </location>
</feature>
<keyword evidence="12" id="KW-0175">Coiled coil</keyword>
<evidence type="ECO:0000256" key="1">
    <source>
        <dbReference type="ARBA" id="ARBA00004434"/>
    </source>
</evidence>
<accession>A0A0C4DN47</accession>
<dbReference type="EnsemblFungi" id="MAPG_01221T0">
    <property type="protein sequence ID" value="MAPG_01221T0"/>
    <property type="gene ID" value="MAPG_01221"/>
</dbReference>
<dbReference type="InterPro" id="IPR003959">
    <property type="entry name" value="ATPase_AAA_core"/>
</dbReference>
<evidence type="ECO:0000259" key="15">
    <source>
        <dbReference type="SMART" id="SM01024"/>
    </source>
</evidence>
<reference evidence="18" key="1">
    <citation type="submission" date="2010-05" db="EMBL/GenBank/DDBJ databases">
        <title>The genome sequence of Magnaporthe poae strain ATCC 64411.</title>
        <authorList>
            <person name="Ma L.-J."/>
            <person name="Dead R."/>
            <person name="Young S."/>
            <person name="Zeng Q."/>
            <person name="Koehrsen M."/>
            <person name="Alvarado L."/>
            <person name="Berlin A."/>
            <person name="Chapman S.B."/>
            <person name="Chen Z."/>
            <person name="Freedman E."/>
            <person name="Gellesch M."/>
            <person name="Goldberg J."/>
            <person name="Griggs A."/>
            <person name="Gujja S."/>
            <person name="Heilman E.R."/>
            <person name="Heiman D."/>
            <person name="Hepburn T."/>
            <person name="Howarth C."/>
            <person name="Jen D."/>
            <person name="Larson L."/>
            <person name="Mehta T."/>
            <person name="Neiman D."/>
            <person name="Pearson M."/>
            <person name="Roberts A."/>
            <person name="Saif S."/>
            <person name="Shea T."/>
            <person name="Shenoy N."/>
            <person name="Sisk P."/>
            <person name="Stolte C."/>
            <person name="Sykes S."/>
            <person name="Walk T."/>
            <person name="White J."/>
            <person name="Yandava C."/>
            <person name="Haas B."/>
            <person name="Nusbaum C."/>
            <person name="Birren B."/>
        </authorList>
    </citation>
    <scope>NUCLEOTIDE SEQUENCE [LARGE SCALE GENOMIC DNA]</scope>
    <source>
        <strain evidence="18">ATCC 64411 / 73-15</strain>
    </source>
</reference>
<feature type="domain" description="BCS1 N-terminal" evidence="15">
    <location>
        <begin position="55"/>
        <end position="255"/>
    </location>
</feature>
<reference evidence="17" key="5">
    <citation type="submission" date="2015-06" db="UniProtKB">
        <authorList>
            <consortium name="EnsemblFungi"/>
        </authorList>
    </citation>
    <scope>IDENTIFICATION</scope>
    <source>
        <strain evidence="17">ATCC 64411</strain>
    </source>
</reference>
<keyword evidence="10" id="KW-0472">Membrane</keyword>
<comment type="similarity">
    <text evidence="2">Belongs to the AAA ATPase family. BCS1 subfamily.</text>
</comment>
<evidence type="ECO:0000256" key="6">
    <source>
        <dbReference type="ARBA" id="ARBA00022801"/>
    </source>
</evidence>
<feature type="compositionally biased region" description="Basic and acidic residues" evidence="13">
    <location>
        <begin position="661"/>
        <end position="677"/>
    </location>
</feature>
<dbReference type="OrthoDB" id="10251412at2759"/>
<keyword evidence="9" id="KW-0496">Mitochondrion</keyword>
<dbReference type="VEuPathDB" id="FungiDB:MAPG_01221"/>
<dbReference type="InterPro" id="IPR027417">
    <property type="entry name" value="P-loop_NTPase"/>
</dbReference>
<organism evidence="17 18">
    <name type="scientific">Magnaporthiopsis poae (strain ATCC 64411 / 73-15)</name>
    <name type="common">Kentucky bluegrass fungus</name>
    <name type="synonym">Magnaporthe poae</name>
    <dbReference type="NCBI Taxonomy" id="644358"/>
    <lineage>
        <taxon>Eukaryota</taxon>
        <taxon>Fungi</taxon>
        <taxon>Dikarya</taxon>
        <taxon>Ascomycota</taxon>
        <taxon>Pezizomycotina</taxon>
        <taxon>Sordariomycetes</taxon>
        <taxon>Sordariomycetidae</taxon>
        <taxon>Magnaporthales</taxon>
        <taxon>Magnaporthaceae</taxon>
        <taxon>Magnaporthiopsis</taxon>
    </lineage>
</organism>
<name>A0A0C4DN47_MAGP6</name>
<dbReference type="STRING" id="644358.A0A0C4DN47"/>
<dbReference type="Pfam" id="PF25426">
    <property type="entry name" value="AAA_lid_BCS1"/>
    <property type="match status" value="1"/>
</dbReference>
<sequence length="707" mass="78102">MSNTLAALVGGMSPSGVYLQDILDKAAPGLGFLPSFLRTWFKVDISGLIGLISLMGLTSTGFEFLKRVAVKLSWWITRFCTASVSIAPSDRLNREVLNWLGAMVLTRQGTRILAARSETIDNDSWGWRQITERDDFRHERRKPVEYLPTFGATWFVYQMRVFVVRRIPRTPSALPRLLGADTPDEYADAPSGNEPLVVMCLGRSVEPIKKFLEECRDFSDLQREECITIRACKGQYHQYSWDTTILRPVRPLETVHFDEKIKEELVRDVANYLQPDTRSFYHQRGIPYRRGYLLHGPPGTGKTSLSLALAGIFRLELYLLHIPSISGDKELETLFTSLPPRCIVLLEDIDAVGIKRKQLALKDDDDDNGLDDSDDDDDEIVLQRNSRTTLSGLLNVLDGVASQEGRIVLMTSNMAEKLDPALVRPGRIDRKIFLGNISQESARLMFLRMYRPAEDAELPGAEDEKGANGAHSVGESGKSGESQVSGHDTRSEPRSTAQPEPQPRSALLAAILKEKPRSTAVDMSPEALAQLATEFSTKIPNVTFTPAVLQGYLLSHRIDPVDAVEKAEAWVTEELAYMETQKAIAKSLRERRARIKKKKLEALKKLASEASSALSTSESTPSSPTASPKAKKQEKSNRGAATTTKEKGPEAAAVVTSNGEDSTKTEKKEPVPAKDTTEAVTNGNKGEQDDSPSSPKTNSETTSVNGN</sequence>
<dbReference type="PANTHER" id="PTHR23070">
    <property type="entry name" value="BCS1 AAA-TYPE ATPASE"/>
    <property type="match status" value="1"/>
</dbReference>
<dbReference type="EMBL" id="GL876966">
    <property type="protein sequence ID" value="KLU82144.1"/>
    <property type="molecule type" value="Genomic_DNA"/>
</dbReference>
<dbReference type="GO" id="GO:0016887">
    <property type="term" value="F:ATP hydrolysis activity"/>
    <property type="evidence" value="ECO:0007669"/>
    <property type="project" value="InterPro"/>
</dbReference>
<reference evidence="16" key="2">
    <citation type="submission" date="2010-05" db="EMBL/GenBank/DDBJ databases">
        <title>The Genome Sequence of Magnaporthe poae strain ATCC 64411.</title>
        <authorList>
            <consortium name="The Broad Institute Genome Sequencing Platform"/>
            <consortium name="Broad Institute Genome Sequencing Center for Infectious Disease"/>
            <person name="Ma L.-J."/>
            <person name="Dead R."/>
            <person name="Young S."/>
            <person name="Zeng Q."/>
            <person name="Koehrsen M."/>
            <person name="Alvarado L."/>
            <person name="Berlin A."/>
            <person name="Chapman S.B."/>
            <person name="Chen Z."/>
            <person name="Freedman E."/>
            <person name="Gellesch M."/>
            <person name="Goldberg J."/>
            <person name="Griggs A."/>
            <person name="Gujja S."/>
            <person name="Heilman E.R."/>
            <person name="Heiman D."/>
            <person name="Hepburn T."/>
            <person name="Howarth C."/>
            <person name="Jen D."/>
            <person name="Larson L."/>
            <person name="Mehta T."/>
            <person name="Neiman D."/>
            <person name="Pearson M."/>
            <person name="Roberts A."/>
            <person name="Saif S."/>
            <person name="Shea T."/>
            <person name="Shenoy N."/>
            <person name="Sisk P."/>
            <person name="Stolte C."/>
            <person name="Sykes S."/>
            <person name="Walk T."/>
            <person name="White J."/>
            <person name="Yandava C."/>
            <person name="Haas B."/>
            <person name="Nusbaum C."/>
            <person name="Birren B."/>
        </authorList>
    </citation>
    <scope>NUCLEOTIDE SEQUENCE</scope>
    <source>
        <strain evidence="16">ATCC 64411</strain>
    </source>
</reference>
<dbReference type="InterPro" id="IPR014851">
    <property type="entry name" value="BCS1_N"/>
</dbReference>
<feature type="domain" description="AAA+ ATPase" evidence="14">
    <location>
        <begin position="288"/>
        <end position="438"/>
    </location>
</feature>
<evidence type="ECO:0000256" key="13">
    <source>
        <dbReference type="SAM" id="MobiDB-lite"/>
    </source>
</evidence>
<dbReference type="Gene3D" id="3.40.50.300">
    <property type="entry name" value="P-loop containing nucleotide triphosphate hydrolases"/>
    <property type="match status" value="1"/>
</dbReference>
<dbReference type="SMART" id="SM01024">
    <property type="entry name" value="BCS1_N"/>
    <property type="match status" value="1"/>
</dbReference>
<dbReference type="Pfam" id="PF08740">
    <property type="entry name" value="BCS1_N"/>
    <property type="match status" value="1"/>
</dbReference>
<evidence type="ECO:0000256" key="10">
    <source>
        <dbReference type="ARBA" id="ARBA00023136"/>
    </source>
</evidence>
<evidence type="ECO:0000256" key="2">
    <source>
        <dbReference type="ARBA" id="ARBA00007448"/>
    </source>
</evidence>
<dbReference type="InterPro" id="IPR003960">
    <property type="entry name" value="ATPase_AAA_CS"/>
</dbReference>
<reference evidence="17" key="4">
    <citation type="journal article" date="2015" name="G3 (Bethesda)">
        <title>Genome sequences of three phytopathogenic species of the Magnaporthaceae family of fungi.</title>
        <authorList>
            <person name="Okagaki L.H."/>
            <person name="Nunes C.C."/>
            <person name="Sailsbery J."/>
            <person name="Clay B."/>
            <person name="Brown D."/>
            <person name="John T."/>
            <person name="Oh Y."/>
            <person name="Young N."/>
            <person name="Fitzgerald M."/>
            <person name="Haas B.J."/>
            <person name="Zeng Q."/>
            <person name="Young S."/>
            <person name="Adiconis X."/>
            <person name="Fan L."/>
            <person name="Levin J.Z."/>
            <person name="Mitchell T.K."/>
            <person name="Okubara P.A."/>
            <person name="Farman M.L."/>
            <person name="Kohn L.M."/>
            <person name="Birren B."/>
            <person name="Ma L.-J."/>
            <person name="Dean R.A."/>
        </authorList>
    </citation>
    <scope>NUCLEOTIDE SEQUENCE</scope>
    <source>
        <strain evidence="17">ATCC 64411 / 73-15</strain>
    </source>
</reference>
<dbReference type="SMART" id="SM00382">
    <property type="entry name" value="AAA"/>
    <property type="match status" value="1"/>
</dbReference>
<evidence type="ECO:0000256" key="3">
    <source>
        <dbReference type="ARBA" id="ARBA00022692"/>
    </source>
</evidence>
<dbReference type="eggNOG" id="KOG0743">
    <property type="taxonomic scope" value="Eukaryota"/>
</dbReference>
<dbReference type="PROSITE" id="PS00674">
    <property type="entry name" value="AAA"/>
    <property type="match status" value="1"/>
</dbReference>
<dbReference type="InterPro" id="IPR057495">
    <property type="entry name" value="AAA_lid_BCS1"/>
</dbReference>
<dbReference type="GO" id="GO:0005743">
    <property type="term" value="C:mitochondrial inner membrane"/>
    <property type="evidence" value="ECO:0007669"/>
    <property type="project" value="UniProtKB-SubCell"/>
</dbReference>
<evidence type="ECO:0000313" key="18">
    <source>
        <dbReference type="Proteomes" id="UP000011715"/>
    </source>
</evidence>
<comment type="subcellular location">
    <subcellularLocation>
        <location evidence="1">Mitochondrion inner membrane</location>
        <topology evidence="1">Single-pass membrane protein</topology>
    </subcellularLocation>
</comment>
<feature type="compositionally biased region" description="Low complexity" evidence="13">
    <location>
        <begin position="608"/>
        <end position="628"/>
    </location>
</feature>
<evidence type="ECO:0000256" key="4">
    <source>
        <dbReference type="ARBA" id="ARBA00022741"/>
    </source>
</evidence>
<keyword evidence="4" id="KW-0547">Nucleotide-binding</keyword>
<keyword evidence="5" id="KW-0999">Mitochondrion inner membrane</keyword>
<evidence type="ECO:0000256" key="5">
    <source>
        <dbReference type="ARBA" id="ARBA00022792"/>
    </source>
</evidence>
<keyword evidence="3" id="KW-0812">Transmembrane</keyword>
<gene>
    <name evidence="16" type="ORF">MAPG_01221</name>
</gene>
<feature type="region of interest" description="Disordered" evidence="13">
    <location>
        <begin position="606"/>
        <end position="707"/>
    </location>
</feature>
<dbReference type="SUPFAM" id="SSF52540">
    <property type="entry name" value="P-loop containing nucleoside triphosphate hydrolases"/>
    <property type="match status" value="1"/>
</dbReference>
<proteinExistence type="inferred from homology"/>